<keyword evidence="9" id="KW-0677">Repeat</keyword>
<keyword evidence="7" id="KW-0479">Metal-binding</keyword>
<protein>
    <recommendedName>
        <fullName evidence="4">ferroxidase</fullName>
        <ecNumber evidence="4">1.16.3.1</ecNumber>
    </recommendedName>
</protein>
<evidence type="ECO:0000256" key="3">
    <source>
        <dbReference type="ARBA" id="ARBA00010609"/>
    </source>
</evidence>
<dbReference type="EC" id="1.16.3.1" evidence="4"/>
<evidence type="ECO:0000256" key="4">
    <source>
        <dbReference type="ARBA" id="ARBA00013107"/>
    </source>
</evidence>
<organism evidence="17">
    <name type="scientific">Castor canadensis</name>
    <name type="common">American beaver</name>
    <dbReference type="NCBI Taxonomy" id="51338"/>
    <lineage>
        <taxon>Eukaryota</taxon>
        <taxon>Metazoa</taxon>
        <taxon>Chordata</taxon>
        <taxon>Craniata</taxon>
        <taxon>Vertebrata</taxon>
        <taxon>Euteleostomi</taxon>
        <taxon>Mammalia</taxon>
        <taxon>Eutheria</taxon>
        <taxon>Euarchontoglires</taxon>
        <taxon>Glires</taxon>
        <taxon>Rodentia</taxon>
        <taxon>Castorimorpha</taxon>
        <taxon>Castoridae</taxon>
        <taxon>Castor</taxon>
    </lineage>
</organism>
<evidence type="ECO:0000256" key="6">
    <source>
        <dbReference type="ARBA" id="ARBA00022692"/>
    </source>
</evidence>
<keyword evidence="5" id="KW-0813">Transport</keyword>
<keyword evidence="10" id="KW-1133">Transmembrane helix</keyword>
<dbReference type="GO" id="GO:0004322">
    <property type="term" value="F:ferroxidase activity"/>
    <property type="evidence" value="ECO:0007669"/>
    <property type="project" value="UniProtKB-EC"/>
</dbReference>
<dbReference type="SUPFAM" id="SSF49503">
    <property type="entry name" value="Cupredoxins"/>
    <property type="match status" value="2"/>
</dbReference>
<dbReference type="FunFam" id="2.60.40.420:FF:000002">
    <property type="entry name" value="Hephaestin like 1"/>
    <property type="match status" value="1"/>
</dbReference>
<keyword evidence="14" id="KW-1015">Disulfide bond</keyword>
<evidence type="ECO:0000313" key="17">
    <source>
        <dbReference type="Ensembl" id="ENSCCNP00000000836.1"/>
    </source>
</evidence>
<evidence type="ECO:0000256" key="13">
    <source>
        <dbReference type="ARBA" id="ARBA00023136"/>
    </source>
</evidence>
<evidence type="ECO:0000256" key="1">
    <source>
        <dbReference type="ARBA" id="ARBA00001935"/>
    </source>
</evidence>
<name>A0A8C0ZL92_CASCN</name>
<dbReference type="Gene3D" id="2.60.40.420">
    <property type="entry name" value="Cupredoxins - blue copper proteins"/>
    <property type="match status" value="1"/>
</dbReference>
<evidence type="ECO:0000256" key="16">
    <source>
        <dbReference type="SAM" id="MobiDB-lite"/>
    </source>
</evidence>
<evidence type="ECO:0000256" key="7">
    <source>
        <dbReference type="ARBA" id="ARBA00022723"/>
    </source>
</evidence>
<keyword evidence="15" id="KW-0325">Glycoprotein</keyword>
<dbReference type="AlphaFoldDB" id="A0A8C0ZL92"/>
<dbReference type="GO" id="GO:0016020">
    <property type="term" value="C:membrane"/>
    <property type="evidence" value="ECO:0007669"/>
    <property type="project" value="UniProtKB-SubCell"/>
</dbReference>
<evidence type="ECO:0000256" key="15">
    <source>
        <dbReference type="ARBA" id="ARBA00023180"/>
    </source>
</evidence>
<evidence type="ECO:0000256" key="12">
    <source>
        <dbReference type="ARBA" id="ARBA00023065"/>
    </source>
</evidence>
<evidence type="ECO:0000256" key="2">
    <source>
        <dbReference type="ARBA" id="ARBA00004167"/>
    </source>
</evidence>
<keyword evidence="6" id="KW-0812">Transmembrane</keyword>
<keyword evidence="13" id="KW-0472">Membrane</keyword>
<feature type="region of interest" description="Disordered" evidence="16">
    <location>
        <begin position="382"/>
        <end position="401"/>
    </location>
</feature>
<sequence>MLGQYNVGNCKSDILHPKMNGQQRRYFIAAEKILWDYGPLGYDKFSGLPLNASLYFTQGENRIGGQYWKAQFVEPSGTEVHLGILGAAEVGDTLLVTFANKADKVYSILPHGVLYDKTGMLLSVTNSLVSSGFLKPGAHVKPGETFTYRWTVPESVSPTDDDPSCLTYLYFSAVKAIEDTSAGLVGPLLVCKKGVLNADGTQKGIDKEFYLLFTVFDENLSGYFDENIQKFTWRPSSVDKEEKKFMKSNRMHAVNGYMYGNQPGLSMCKNDRVSWHLIGMGTDTDMHGVYFQGNTIHLRGTHRDSLALFPHMSITAFMQPDHAGKLGIFKVFCSTLHHFARGMSQIYEVNSCGNKDPSEPPYGMLRTFYIAAEEVEWDYGAGRTHKRSTQPGRWERRGEGR</sequence>
<dbReference type="Ensembl" id="ENSCCNT00000001079.1">
    <property type="protein sequence ID" value="ENSCCNP00000000836.1"/>
    <property type="gene ID" value="ENSCCNG00000000918.1"/>
</dbReference>
<dbReference type="GO" id="GO:0006811">
    <property type="term" value="P:monoatomic ion transport"/>
    <property type="evidence" value="ECO:0007669"/>
    <property type="project" value="UniProtKB-KW"/>
</dbReference>
<evidence type="ECO:0000256" key="14">
    <source>
        <dbReference type="ARBA" id="ARBA00023157"/>
    </source>
</evidence>
<accession>A0A8C0ZL92</accession>
<dbReference type="InterPro" id="IPR008972">
    <property type="entry name" value="Cupredoxin"/>
</dbReference>
<evidence type="ECO:0000256" key="11">
    <source>
        <dbReference type="ARBA" id="ARBA00023002"/>
    </source>
</evidence>
<evidence type="ECO:0000256" key="9">
    <source>
        <dbReference type="ARBA" id="ARBA00022737"/>
    </source>
</evidence>
<keyword evidence="8" id="KW-0732">Signal</keyword>
<evidence type="ECO:0000256" key="10">
    <source>
        <dbReference type="ARBA" id="ARBA00022989"/>
    </source>
</evidence>
<keyword evidence="11" id="KW-0560">Oxidoreductase</keyword>
<keyword evidence="12" id="KW-0406">Ion transport</keyword>
<proteinExistence type="inferred from homology"/>
<comment type="cofactor">
    <cofactor evidence="1">
        <name>Cu cation</name>
        <dbReference type="ChEBI" id="CHEBI:23378"/>
    </cofactor>
</comment>
<dbReference type="GO" id="GO:0046872">
    <property type="term" value="F:metal ion binding"/>
    <property type="evidence" value="ECO:0007669"/>
    <property type="project" value="UniProtKB-KW"/>
</dbReference>
<evidence type="ECO:0000256" key="8">
    <source>
        <dbReference type="ARBA" id="ARBA00022729"/>
    </source>
</evidence>
<evidence type="ECO:0000256" key="5">
    <source>
        <dbReference type="ARBA" id="ARBA00022448"/>
    </source>
</evidence>
<comment type="similarity">
    <text evidence="3">Belongs to the multicopper oxidase family.</text>
</comment>
<reference evidence="17" key="1">
    <citation type="submission" date="2023-09" db="UniProtKB">
        <authorList>
            <consortium name="Ensembl"/>
        </authorList>
    </citation>
    <scope>IDENTIFICATION</scope>
</reference>
<comment type="subcellular location">
    <subcellularLocation>
        <location evidence="2">Membrane</location>
        <topology evidence="2">Single-pass membrane protein</topology>
    </subcellularLocation>
</comment>